<evidence type="ECO:0000256" key="2">
    <source>
        <dbReference type="ARBA" id="ARBA00023002"/>
    </source>
</evidence>
<comment type="caution">
    <text evidence="4">The sequence shown here is derived from an EMBL/GenBank/DDBJ whole genome shotgun (WGS) entry which is preliminary data.</text>
</comment>
<evidence type="ECO:0000259" key="3">
    <source>
        <dbReference type="Pfam" id="PF07992"/>
    </source>
</evidence>
<evidence type="ECO:0000313" key="5">
    <source>
        <dbReference type="Proteomes" id="UP000545876"/>
    </source>
</evidence>
<dbReference type="InterPro" id="IPR023753">
    <property type="entry name" value="FAD/NAD-binding_dom"/>
</dbReference>
<dbReference type="Proteomes" id="UP000545876">
    <property type="component" value="Unassembled WGS sequence"/>
</dbReference>
<gene>
    <name evidence="4" type="ORF">GX656_03580</name>
</gene>
<dbReference type="Pfam" id="PF07992">
    <property type="entry name" value="Pyr_redox_2"/>
    <property type="match status" value="1"/>
</dbReference>
<dbReference type="SUPFAM" id="SSF51905">
    <property type="entry name" value="FAD/NAD(P)-binding domain"/>
    <property type="match status" value="1"/>
</dbReference>
<dbReference type="GO" id="GO:0016491">
    <property type="term" value="F:oxidoreductase activity"/>
    <property type="evidence" value="ECO:0007669"/>
    <property type="project" value="UniProtKB-KW"/>
</dbReference>
<accession>A0A847D1P0</accession>
<evidence type="ECO:0000313" key="4">
    <source>
        <dbReference type="EMBL" id="NLD25686.1"/>
    </source>
</evidence>
<dbReference type="PANTHER" id="PTHR48105">
    <property type="entry name" value="THIOREDOXIN REDUCTASE 1-RELATED-RELATED"/>
    <property type="match status" value="1"/>
</dbReference>
<dbReference type="InterPro" id="IPR036188">
    <property type="entry name" value="FAD/NAD-bd_sf"/>
</dbReference>
<name>A0A847D1P0_9BACT</name>
<sequence length="313" mass="34346">MNKEIYDVAIVGSGPAGLSASIYSSRYKLKTIVFGKLPGGTITEAHMVCNYPGLEDVSGLELGQRMLTHSKNVGTEYLPKSVVNIKRDGDFFKIFTDDNGEYLSKVVLFATGTDRNKLAIPKEDSFLGKGLSYCATCDSMFYKNKIVAVVGGSSAATMAATMLSDVAKEVYVIYRGSELRGDPTWAEQALNRSNIHIIYQTLIIDLIGELRLEKIKLSKPYNDSKYLDVDGVFIEIGSEPNITLPIKLDIQVDEHNYIVVDKEQRTSIEGIWAAGDCTTNSNFFKQVVTAVGEGAVAANSIYLYLSNKKTNSI</sequence>
<protein>
    <submittedName>
        <fullName evidence="4">FAD-dependent oxidoreductase</fullName>
    </submittedName>
</protein>
<keyword evidence="1" id="KW-0285">Flavoprotein</keyword>
<dbReference type="InterPro" id="IPR050097">
    <property type="entry name" value="Ferredoxin-NADP_redctase_2"/>
</dbReference>
<evidence type="ECO:0000256" key="1">
    <source>
        <dbReference type="ARBA" id="ARBA00022630"/>
    </source>
</evidence>
<reference evidence="4 5" key="1">
    <citation type="journal article" date="2020" name="Biotechnol. Biofuels">
        <title>New insights from the biogas microbiome by comprehensive genome-resolved metagenomics of nearly 1600 species originating from multiple anaerobic digesters.</title>
        <authorList>
            <person name="Campanaro S."/>
            <person name="Treu L."/>
            <person name="Rodriguez-R L.M."/>
            <person name="Kovalovszki A."/>
            <person name="Ziels R.M."/>
            <person name="Maus I."/>
            <person name="Zhu X."/>
            <person name="Kougias P.G."/>
            <person name="Basile A."/>
            <person name="Luo G."/>
            <person name="Schluter A."/>
            <person name="Konstantinidis K.T."/>
            <person name="Angelidaki I."/>
        </authorList>
    </citation>
    <scope>NUCLEOTIDE SEQUENCE [LARGE SCALE GENOMIC DNA]</scope>
    <source>
        <strain evidence="4">AS06rmzACSIP_65</strain>
    </source>
</reference>
<dbReference type="Gene3D" id="3.50.50.60">
    <property type="entry name" value="FAD/NAD(P)-binding domain"/>
    <property type="match status" value="2"/>
</dbReference>
<dbReference type="AlphaFoldDB" id="A0A847D1P0"/>
<proteinExistence type="predicted"/>
<dbReference type="EMBL" id="JAAZBX010000015">
    <property type="protein sequence ID" value="NLD25686.1"/>
    <property type="molecule type" value="Genomic_DNA"/>
</dbReference>
<dbReference type="PRINTS" id="PR00368">
    <property type="entry name" value="FADPNR"/>
</dbReference>
<keyword evidence="2" id="KW-0560">Oxidoreductase</keyword>
<feature type="domain" description="FAD/NAD(P)-binding" evidence="3">
    <location>
        <begin position="6"/>
        <end position="294"/>
    </location>
</feature>
<organism evidence="4 5">
    <name type="scientific">Candidatus Dojkabacteria bacterium</name>
    <dbReference type="NCBI Taxonomy" id="2099670"/>
    <lineage>
        <taxon>Bacteria</taxon>
        <taxon>Candidatus Dojkabacteria</taxon>
    </lineage>
</organism>
<dbReference type="PRINTS" id="PR00469">
    <property type="entry name" value="PNDRDTASEII"/>
</dbReference>